<dbReference type="CDD" id="cd10150">
    <property type="entry name" value="CobN_like"/>
    <property type="match status" value="1"/>
</dbReference>
<name>A0A833EB15_9EURY</name>
<comment type="caution">
    <text evidence="3">The sequence shown here is derived from an EMBL/GenBank/DDBJ whole genome shotgun (WGS) entry which is preliminary data.</text>
</comment>
<protein>
    <submittedName>
        <fullName evidence="3">Cobaltochelatase subunit CobN</fullName>
        <ecNumber evidence="3">6.6.1.2</ecNumber>
    </submittedName>
</protein>
<reference evidence="3" key="1">
    <citation type="journal article" date="2020" name="ISME J.">
        <title>Gammaproteobacteria mediating utilization of methyl-, sulfur- and petroleum organic compounds in deep ocean hydrothermal plumes.</title>
        <authorList>
            <person name="Zhou Z."/>
            <person name="Liu Y."/>
            <person name="Pan J."/>
            <person name="Cron B.R."/>
            <person name="Toner B.M."/>
            <person name="Anantharaman K."/>
            <person name="Breier J.A."/>
            <person name="Dick G.J."/>
            <person name="Li M."/>
        </authorList>
    </citation>
    <scope>NUCLEOTIDE SEQUENCE</scope>
    <source>
        <strain evidence="3">SZUA-1534</strain>
    </source>
</reference>
<dbReference type="NCBIfam" id="TIGR02025">
    <property type="entry name" value="BchH"/>
    <property type="match status" value="1"/>
</dbReference>
<dbReference type="Proteomes" id="UP000623215">
    <property type="component" value="Unassembled WGS sequence"/>
</dbReference>
<feature type="domain" description="CobN/magnesium chelatase" evidence="2">
    <location>
        <begin position="112"/>
        <end position="1201"/>
    </location>
</feature>
<proteinExistence type="inferred from homology"/>
<comment type="similarity">
    <text evidence="1">Belongs to the Mg-chelatase subunit H family.</text>
</comment>
<dbReference type="InterPro" id="IPR011953">
    <property type="entry name" value="Cobalto_CobN"/>
</dbReference>
<dbReference type="InterPro" id="IPR003672">
    <property type="entry name" value="CobN/Mg_chltase"/>
</dbReference>
<dbReference type="EMBL" id="DQVW01000036">
    <property type="protein sequence ID" value="HIQ32267.1"/>
    <property type="molecule type" value="Genomic_DNA"/>
</dbReference>
<keyword evidence="3" id="KW-0436">Ligase</keyword>
<gene>
    <name evidence="3" type="primary">cobN</name>
    <name evidence="3" type="ORF">EYH55_02150</name>
</gene>
<dbReference type="NCBIfam" id="TIGR02257">
    <property type="entry name" value="cobalto_cobN"/>
    <property type="match status" value="1"/>
</dbReference>
<dbReference type="Pfam" id="PF02514">
    <property type="entry name" value="CobN-Mg_chel"/>
    <property type="match status" value="1"/>
</dbReference>
<dbReference type="PANTHER" id="PTHR44119:SF4">
    <property type="entry name" value="AEROBIC COBALTOCHELATASE SUBUNIT COBN"/>
    <property type="match status" value="1"/>
</dbReference>
<evidence type="ECO:0000256" key="1">
    <source>
        <dbReference type="ARBA" id="ARBA00010851"/>
    </source>
</evidence>
<dbReference type="GO" id="GO:0009236">
    <property type="term" value="P:cobalamin biosynthetic process"/>
    <property type="evidence" value="ECO:0007669"/>
    <property type="project" value="InterPro"/>
</dbReference>
<evidence type="ECO:0000313" key="4">
    <source>
        <dbReference type="Proteomes" id="UP000623215"/>
    </source>
</evidence>
<evidence type="ECO:0000313" key="3">
    <source>
        <dbReference type="EMBL" id="HIQ32267.1"/>
    </source>
</evidence>
<dbReference type="EC" id="6.6.1.2" evidence="3"/>
<sequence>MIRIAFVSTVDSDDLIFEEAYKEVKDILEFRILKNDCSEEEFKEFLEFVKKSNVVFAKLMGGRDAFKYFHKLKRVTLEYNIPFIPLPTVNEVHPDLLEATTVEEEVREKVRKYLSYEGVENYKNLLLYLASTFGDSSIEYEEPKPMPWQGIYYKGRYFENLEEYLSFLGISREELRRRPTIGILFYRNWFIANNIDYIDTLIEVIERKGGIPIGVFSSHLKNDLGALGTLETFRRYFYLDGRPIIDVLINTTMFTLTMGIRDDYLEEPQFLKEFNTPILQGIVSTGYIEEWERSERGLNPIDLVIGMAMPEFDGAIIHFPIGGKKKVKEGRVGVPIVKYKPIRDRCEKIVDLALKYTDLKLKDNREKRIAIIFHNYPPRNDKIASAFGLDSPESVVNILRELKRRGFHVERVYRNGNELMEEILNHVTNDIRFLSEEMVKRAVGSIDREAYEGWFKRLSEKVRKELVEHWGSIPGEVMNFSGKLIIPGIINGNVFISLQPPRGFGEDPSKIYHSPDLPPSHYYIAFYKWIKEVFKADAIIHVGKHGNLEWLPGKCVGLSKDCYPDINMELPNIYPYIVNNPGEGTQAKRRSYATIISHLIPPMTISELYGELSELENYIGEYYEAEGREKKEFLKEKILEKIKALRLQEDLQDSKFLDFEELLLKVHDYLEEIKYREINDGLHIMGVPLEGERLINMLFMIVRYQFSYLKGIAEALGYNWEELNEHPGRYQKLIDKVYRHGISLLQEYSSYNFQEECIERLKTLPLNDTLRDVLKVVSRVYRDLMKVEEEIKHTVDALEGCYIPPRVAGAPTKDIKCLPTGRNFYSCNPQEIPTKSAYEMGKRLAEDLIRKYLEEEGRYPEYLGMVIWGSPTMRTGGEDIGEVLYLLGVRPVWNKMGRVVGIEVIPLEELKRPRIDVTLRVSGLFRDTFPQVIELIDEAVRTVANLPEPEEMNFVKKHYREEVEEKIRRGIDEKIARESSLYRIFSDKPGTYGAGVGMVIEEKNWRSIEDLAKVYVQWGGYAYGKGIYGVDAREEFINRLSKIELTVKNEDSQEWDIFEDDDFNSYHGGLIAAVTHYSGKQPRSYIGDTSNRERIKTKDLKEEGKLIFRSKILNPKWIEGMKRHGYKGAADFSKYIDNIFAWDCTSNIIDDWMYQEIANNYVFNREMEEFFRKNNPYALMNITERLLEAIERGKWKASEEMKEKLRRKYLEIEGMVEERL</sequence>
<dbReference type="GO" id="GO:0016851">
    <property type="term" value="F:magnesium chelatase activity"/>
    <property type="evidence" value="ECO:0007669"/>
    <property type="project" value="InterPro"/>
</dbReference>
<dbReference type="AlphaFoldDB" id="A0A833EB15"/>
<dbReference type="GO" id="GO:0051116">
    <property type="term" value="F:cobaltochelatase activity"/>
    <property type="evidence" value="ECO:0007669"/>
    <property type="project" value="UniProtKB-EC"/>
</dbReference>
<evidence type="ECO:0000259" key="2">
    <source>
        <dbReference type="Pfam" id="PF02514"/>
    </source>
</evidence>
<accession>A0A833EB15</accession>
<dbReference type="GO" id="GO:0015995">
    <property type="term" value="P:chlorophyll biosynthetic process"/>
    <property type="evidence" value="ECO:0007669"/>
    <property type="project" value="InterPro"/>
</dbReference>
<dbReference type="PANTHER" id="PTHR44119">
    <property type="entry name" value="MAGNESIUM-CHELATASE SUBUNIT CHLH, CHLOROPLASTIC"/>
    <property type="match status" value="1"/>
</dbReference>
<dbReference type="InterPro" id="IPR011771">
    <property type="entry name" value="BchH"/>
</dbReference>
<organism evidence="3 4">
    <name type="scientific">Methanothermococcus okinawensis</name>
    <dbReference type="NCBI Taxonomy" id="155863"/>
    <lineage>
        <taxon>Archaea</taxon>
        <taxon>Methanobacteriati</taxon>
        <taxon>Methanobacteriota</taxon>
        <taxon>Methanomada group</taxon>
        <taxon>Methanococci</taxon>
        <taxon>Methanococcales</taxon>
        <taxon>Methanococcaceae</taxon>
        <taxon>Methanothermococcus</taxon>
    </lineage>
</organism>